<dbReference type="InterPro" id="IPR013108">
    <property type="entry name" value="Amidohydro_3"/>
</dbReference>
<dbReference type="GO" id="GO:0006145">
    <property type="term" value="P:purine nucleobase catabolic process"/>
    <property type="evidence" value="ECO:0007669"/>
    <property type="project" value="TreeGrafter"/>
</dbReference>
<dbReference type="InterPro" id="IPR032466">
    <property type="entry name" value="Metal_Hydrolase"/>
</dbReference>
<dbReference type="CDD" id="cd01297">
    <property type="entry name" value="D-aminoacylase"/>
    <property type="match status" value="1"/>
</dbReference>
<proteinExistence type="predicted"/>
<dbReference type="Pfam" id="PF07969">
    <property type="entry name" value="Amidohydro_3"/>
    <property type="match status" value="1"/>
</dbReference>
<dbReference type="GO" id="GO:0004038">
    <property type="term" value="F:allantoinase activity"/>
    <property type="evidence" value="ECO:0007669"/>
    <property type="project" value="TreeGrafter"/>
</dbReference>
<dbReference type="AlphaFoldDB" id="A0A1B9R1D2"/>
<keyword evidence="3" id="KW-1185">Reference proteome</keyword>
<dbReference type="SUPFAM" id="SSF51338">
    <property type="entry name" value="Composite domain of metallo-dependent hydrolases"/>
    <property type="match status" value="1"/>
</dbReference>
<protein>
    <submittedName>
        <fullName evidence="2">D-glutamate deacylase</fullName>
    </submittedName>
</protein>
<evidence type="ECO:0000313" key="2">
    <source>
        <dbReference type="EMBL" id="OCH77784.1"/>
    </source>
</evidence>
<dbReference type="PANTHER" id="PTHR43668">
    <property type="entry name" value="ALLANTOINASE"/>
    <property type="match status" value="1"/>
</dbReference>
<dbReference type="SUPFAM" id="SSF51556">
    <property type="entry name" value="Metallo-dependent hydrolases"/>
    <property type="match status" value="1"/>
</dbReference>
<dbReference type="PANTHER" id="PTHR43668:SF2">
    <property type="entry name" value="ALLANTOINASE"/>
    <property type="match status" value="1"/>
</dbReference>
<dbReference type="RefSeq" id="WP_065576564.1">
    <property type="nucleotide sequence ID" value="NZ_JBNGCH010000355.1"/>
</dbReference>
<organism evidence="2 3">
    <name type="scientific">Vibrio genomosp. F10</name>
    <dbReference type="NCBI Taxonomy" id="723171"/>
    <lineage>
        <taxon>Bacteria</taxon>
        <taxon>Pseudomonadati</taxon>
        <taxon>Pseudomonadota</taxon>
        <taxon>Gammaproteobacteria</taxon>
        <taxon>Vibrionales</taxon>
        <taxon>Vibrionaceae</taxon>
        <taxon>Vibrio</taxon>
    </lineage>
</organism>
<name>A0A1B9R1D2_9VIBR</name>
<dbReference type="InterPro" id="IPR011059">
    <property type="entry name" value="Metal-dep_hydrolase_composite"/>
</dbReference>
<dbReference type="NCBIfam" id="NF006560">
    <property type="entry name" value="PRK09061.1"/>
    <property type="match status" value="1"/>
</dbReference>
<feature type="domain" description="Amidohydrolase 3" evidence="1">
    <location>
        <begin position="107"/>
        <end position="536"/>
    </location>
</feature>
<reference evidence="3" key="1">
    <citation type="submission" date="2016-06" db="EMBL/GenBank/DDBJ databases">
        <authorList>
            <person name="Hehemann J.-H."/>
            <person name="Arevalo P."/>
            <person name="Datta M.S."/>
            <person name="Polz M.F."/>
        </authorList>
    </citation>
    <scope>NUCLEOTIDE SEQUENCE [LARGE SCALE GENOMIC DNA]</scope>
    <source>
        <strain evidence="3">9CSC122</strain>
    </source>
</reference>
<dbReference type="EMBL" id="MAJZ01000355">
    <property type="protein sequence ID" value="OCH77784.1"/>
    <property type="molecule type" value="Genomic_DNA"/>
</dbReference>
<dbReference type="Gene3D" id="2.30.40.10">
    <property type="entry name" value="Urease, subunit C, domain 1"/>
    <property type="match status" value="1"/>
</dbReference>
<comment type="caution">
    <text evidence="2">The sequence shown here is derived from an EMBL/GenBank/DDBJ whole genome shotgun (WGS) entry which is preliminary data.</text>
</comment>
<dbReference type="Gene3D" id="3.20.20.140">
    <property type="entry name" value="Metal-dependent hydrolases"/>
    <property type="match status" value="1"/>
</dbReference>
<dbReference type="InterPro" id="IPR050138">
    <property type="entry name" value="DHOase/Allantoinase_Hydrolase"/>
</dbReference>
<evidence type="ECO:0000259" key="1">
    <source>
        <dbReference type="Pfam" id="PF07969"/>
    </source>
</evidence>
<dbReference type="GO" id="GO:0005737">
    <property type="term" value="C:cytoplasm"/>
    <property type="evidence" value="ECO:0007669"/>
    <property type="project" value="TreeGrafter"/>
</dbReference>
<accession>A0A1B9R1D2</accession>
<sequence>MKNYDPNELDATQVLLDGVDTDKRSTLTKLAVGAAALPFASVLHAAPEKLVGQNIKLMPNEKGPFDVVIENGRVVDPETGLDAIRHVGIKGKRIAAISDKKLQGKTIIDAEGLVVAPGFIDMHAHGQQLPAARAQAFDGVTTALEMESGLFPIGTYYDITAAEGRPINYGASVAWTYARIQAKEPTMPAPDGTIVWFQNAFSKNNWQNTLATPDELKQILGSVEQGLKEGGLGIGINAGYAPGYGHKEYYDLAKLAKRYEVPTYTHVRYLNSAEPQSSFEAYQELISLSATTGAHMHICHLNSTSVQDIEDCADLVQSAIDQGLSITTEAYPYGAGSSVIGAEVFRGDDWLQRWGVPSASYMEANGKALNQEKVTELQASAPGTVVVMHFLKPDENKEDRAKMDRSVLFPGAAIASDAMPWMDDKGTLIEGDVWPLPSNAIAHPRSIACFSRFIEKYVNEYKAVTLVEAMERTSLNACRILEDAVPQMANKGRIQVGKDADLVIFKLDKVKAVATFEKPNALSTGMEYVLVNGTPIIEGGELLLDSNPGEAVRNKVTG</sequence>
<dbReference type="Proteomes" id="UP000093173">
    <property type="component" value="Unassembled WGS sequence"/>
</dbReference>
<evidence type="ECO:0000313" key="3">
    <source>
        <dbReference type="Proteomes" id="UP000093173"/>
    </source>
</evidence>
<gene>
    <name evidence="2" type="ORF">A6E14_07175</name>
</gene>